<feature type="transmembrane region" description="Helical" evidence="1">
    <location>
        <begin position="20"/>
        <end position="43"/>
    </location>
</feature>
<dbReference type="Proteomes" id="UP000276215">
    <property type="component" value="Unassembled WGS sequence"/>
</dbReference>
<sequence>MTLYNQACLCYIGFTRIAAFCKILCVVPLVLGIQLFYLCHIYSLDVGMGLEVSSTNDTCSSNDQLPYIDST</sequence>
<gene>
    <name evidence="2" type="ORF">L873DRAFT_1280212</name>
</gene>
<keyword evidence="3" id="KW-1185">Reference proteome</keyword>
<name>A0A3N4K2D9_9PEZI</name>
<reference evidence="2 3" key="1">
    <citation type="journal article" date="2018" name="Nat. Ecol. Evol.">
        <title>Pezizomycetes genomes reveal the molecular basis of ectomycorrhizal truffle lifestyle.</title>
        <authorList>
            <person name="Murat C."/>
            <person name="Payen T."/>
            <person name="Noel B."/>
            <person name="Kuo A."/>
            <person name="Morin E."/>
            <person name="Chen J."/>
            <person name="Kohler A."/>
            <person name="Krizsan K."/>
            <person name="Balestrini R."/>
            <person name="Da Silva C."/>
            <person name="Montanini B."/>
            <person name="Hainaut M."/>
            <person name="Levati E."/>
            <person name="Barry K.W."/>
            <person name="Belfiori B."/>
            <person name="Cichocki N."/>
            <person name="Clum A."/>
            <person name="Dockter R.B."/>
            <person name="Fauchery L."/>
            <person name="Guy J."/>
            <person name="Iotti M."/>
            <person name="Le Tacon F."/>
            <person name="Lindquist E.A."/>
            <person name="Lipzen A."/>
            <person name="Malagnac F."/>
            <person name="Mello A."/>
            <person name="Molinier V."/>
            <person name="Miyauchi S."/>
            <person name="Poulain J."/>
            <person name="Riccioni C."/>
            <person name="Rubini A."/>
            <person name="Sitrit Y."/>
            <person name="Splivallo R."/>
            <person name="Traeger S."/>
            <person name="Wang M."/>
            <person name="Zifcakova L."/>
            <person name="Wipf D."/>
            <person name="Zambonelli A."/>
            <person name="Paolocci F."/>
            <person name="Nowrousian M."/>
            <person name="Ottonello S."/>
            <person name="Baldrian P."/>
            <person name="Spatafora J.W."/>
            <person name="Henrissat B."/>
            <person name="Nagy L.G."/>
            <person name="Aury J.M."/>
            <person name="Wincker P."/>
            <person name="Grigoriev I.V."/>
            <person name="Bonfante P."/>
            <person name="Martin F.M."/>
        </authorList>
    </citation>
    <scope>NUCLEOTIDE SEQUENCE [LARGE SCALE GENOMIC DNA]</scope>
    <source>
        <strain evidence="2 3">120613-1</strain>
    </source>
</reference>
<keyword evidence="1" id="KW-1133">Transmembrane helix</keyword>
<accession>A0A3N4K2D9</accession>
<dbReference type="AlphaFoldDB" id="A0A3N4K2D9"/>
<keyword evidence="1" id="KW-0472">Membrane</keyword>
<protein>
    <submittedName>
        <fullName evidence="2">Uncharacterized protein</fullName>
    </submittedName>
</protein>
<keyword evidence="1" id="KW-0812">Transmembrane</keyword>
<proteinExistence type="predicted"/>
<evidence type="ECO:0000313" key="3">
    <source>
        <dbReference type="Proteomes" id="UP000276215"/>
    </source>
</evidence>
<organism evidence="2 3">
    <name type="scientific">Choiromyces venosus 120613-1</name>
    <dbReference type="NCBI Taxonomy" id="1336337"/>
    <lineage>
        <taxon>Eukaryota</taxon>
        <taxon>Fungi</taxon>
        <taxon>Dikarya</taxon>
        <taxon>Ascomycota</taxon>
        <taxon>Pezizomycotina</taxon>
        <taxon>Pezizomycetes</taxon>
        <taxon>Pezizales</taxon>
        <taxon>Tuberaceae</taxon>
        <taxon>Choiromyces</taxon>
    </lineage>
</organism>
<evidence type="ECO:0000313" key="2">
    <source>
        <dbReference type="EMBL" id="RPB04724.1"/>
    </source>
</evidence>
<evidence type="ECO:0000256" key="1">
    <source>
        <dbReference type="SAM" id="Phobius"/>
    </source>
</evidence>
<dbReference type="EMBL" id="ML120357">
    <property type="protein sequence ID" value="RPB04724.1"/>
    <property type="molecule type" value="Genomic_DNA"/>
</dbReference>